<dbReference type="Proteomes" id="UP000027222">
    <property type="component" value="Unassembled WGS sequence"/>
</dbReference>
<dbReference type="HOGENOM" id="CLU_2097046_0_0_1"/>
<name>A0A067TZ55_GALM3</name>
<gene>
    <name evidence="1" type="ORF">GALMADRAFT_709033</name>
</gene>
<reference evidence="2" key="1">
    <citation type="journal article" date="2014" name="Proc. Natl. Acad. Sci. U.S.A.">
        <title>Extensive sampling of basidiomycete genomes demonstrates inadequacy of the white-rot/brown-rot paradigm for wood decay fungi.</title>
        <authorList>
            <person name="Riley R."/>
            <person name="Salamov A.A."/>
            <person name="Brown D.W."/>
            <person name="Nagy L.G."/>
            <person name="Floudas D."/>
            <person name="Held B.W."/>
            <person name="Levasseur A."/>
            <person name="Lombard V."/>
            <person name="Morin E."/>
            <person name="Otillar R."/>
            <person name="Lindquist E.A."/>
            <person name="Sun H."/>
            <person name="LaButti K.M."/>
            <person name="Schmutz J."/>
            <person name="Jabbour D."/>
            <person name="Luo H."/>
            <person name="Baker S.E."/>
            <person name="Pisabarro A.G."/>
            <person name="Walton J.D."/>
            <person name="Blanchette R.A."/>
            <person name="Henrissat B."/>
            <person name="Martin F."/>
            <person name="Cullen D."/>
            <person name="Hibbett D.S."/>
            <person name="Grigoriev I.V."/>
        </authorList>
    </citation>
    <scope>NUCLEOTIDE SEQUENCE [LARGE SCALE GENOMIC DNA]</scope>
    <source>
        <strain evidence="2">CBS 339.88</strain>
    </source>
</reference>
<evidence type="ECO:0000313" key="1">
    <source>
        <dbReference type="EMBL" id="KDR84353.1"/>
    </source>
</evidence>
<keyword evidence="2" id="KW-1185">Reference proteome</keyword>
<organism evidence="1 2">
    <name type="scientific">Galerina marginata (strain CBS 339.88)</name>
    <dbReference type="NCBI Taxonomy" id="685588"/>
    <lineage>
        <taxon>Eukaryota</taxon>
        <taxon>Fungi</taxon>
        <taxon>Dikarya</taxon>
        <taxon>Basidiomycota</taxon>
        <taxon>Agaricomycotina</taxon>
        <taxon>Agaricomycetes</taxon>
        <taxon>Agaricomycetidae</taxon>
        <taxon>Agaricales</taxon>
        <taxon>Agaricineae</taxon>
        <taxon>Strophariaceae</taxon>
        <taxon>Galerina</taxon>
    </lineage>
</organism>
<sequence>MPRSAFFLPPYSVFFKNLTSKQSPSDRMEQFLMLLATFAQHASSSPLWISSLPLSNSHGNTLVCIPQAVHPVMLLFSSLLPSSLLPPPSHHFLMPYPFILHACTNRTQPYHYLPKI</sequence>
<evidence type="ECO:0000313" key="2">
    <source>
        <dbReference type="Proteomes" id="UP000027222"/>
    </source>
</evidence>
<proteinExistence type="predicted"/>
<protein>
    <submittedName>
        <fullName evidence="1">Uncharacterized protein</fullName>
    </submittedName>
</protein>
<dbReference type="EMBL" id="KL142368">
    <property type="protein sequence ID" value="KDR84353.1"/>
    <property type="molecule type" value="Genomic_DNA"/>
</dbReference>
<accession>A0A067TZ55</accession>
<dbReference type="AlphaFoldDB" id="A0A067TZ55"/>